<evidence type="ECO:0000256" key="1">
    <source>
        <dbReference type="SAM" id="MobiDB-lite"/>
    </source>
</evidence>
<feature type="region of interest" description="Disordered" evidence="1">
    <location>
        <begin position="428"/>
        <end position="465"/>
    </location>
</feature>
<feature type="compositionally biased region" description="Basic and acidic residues" evidence="1">
    <location>
        <begin position="170"/>
        <end position="180"/>
    </location>
</feature>
<organism evidence="2 3">
    <name type="scientific">Xylaria bambusicola</name>
    <dbReference type="NCBI Taxonomy" id="326684"/>
    <lineage>
        <taxon>Eukaryota</taxon>
        <taxon>Fungi</taxon>
        <taxon>Dikarya</taxon>
        <taxon>Ascomycota</taxon>
        <taxon>Pezizomycotina</taxon>
        <taxon>Sordariomycetes</taxon>
        <taxon>Xylariomycetidae</taxon>
        <taxon>Xylariales</taxon>
        <taxon>Xylariaceae</taxon>
        <taxon>Xylaria</taxon>
    </lineage>
</organism>
<dbReference type="Proteomes" id="UP001305414">
    <property type="component" value="Unassembled WGS sequence"/>
</dbReference>
<evidence type="ECO:0000313" key="2">
    <source>
        <dbReference type="EMBL" id="KAK5624387.1"/>
    </source>
</evidence>
<keyword evidence="3" id="KW-1185">Reference proteome</keyword>
<accession>A0AAN7UBK9</accession>
<feature type="region of interest" description="Disordered" evidence="1">
    <location>
        <begin position="149"/>
        <end position="180"/>
    </location>
</feature>
<dbReference type="EMBL" id="JAWHQM010000001">
    <property type="protein sequence ID" value="KAK5624387.1"/>
    <property type="molecule type" value="Genomic_DNA"/>
</dbReference>
<comment type="caution">
    <text evidence="2">The sequence shown here is derived from an EMBL/GenBank/DDBJ whole genome shotgun (WGS) entry which is preliminary data.</text>
</comment>
<gene>
    <name evidence="2" type="ORF">RRF57_000103</name>
</gene>
<name>A0AAN7UBK9_9PEZI</name>
<proteinExistence type="predicted"/>
<evidence type="ECO:0000313" key="3">
    <source>
        <dbReference type="Proteomes" id="UP001305414"/>
    </source>
</evidence>
<protein>
    <submittedName>
        <fullName evidence="2">Uncharacterized protein</fullName>
    </submittedName>
</protein>
<reference evidence="2 3" key="1">
    <citation type="submission" date="2023-10" db="EMBL/GenBank/DDBJ databases">
        <title>Draft genome sequence of Xylaria bambusicola isolate GMP-LS, the root and basal stem rot pathogen of sugarcane in Indonesia.</title>
        <authorList>
            <person name="Selvaraj P."/>
            <person name="Muralishankar V."/>
            <person name="Muruganantham S."/>
            <person name="Sp S."/>
            <person name="Haryani S."/>
            <person name="Lau K.J.X."/>
            <person name="Naqvi N.I."/>
        </authorList>
    </citation>
    <scope>NUCLEOTIDE SEQUENCE [LARGE SCALE GENOMIC DNA]</scope>
    <source>
        <strain evidence="2">GMP-LS</strain>
    </source>
</reference>
<feature type="compositionally biased region" description="Basic and acidic residues" evidence="1">
    <location>
        <begin position="149"/>
        <end position="159"/>
    </location>
</feature>
<dbReference type="AlphaFoldDB" id="A0AAN7UBK9"/>
<sequence length="465" mass="53531">MLGSKPDPTTQRFVFVSRGDTSYLSSLQSALSTVQLPHVQNEMISTNVNQIVHQLPSQKQTGGQPIKLKPIRRERPPQYEKNAYPERFYTKLRKRGFDHDESRAMAMEMEDKRFEMFETPAVGDAYMINYEEFKAVFKHYDDQAKELERQEMKAEEARSRDKRPRGSSSKLERREQDAEFRLQEERRAREISIANVYVENAWQHSMEKNKLNIVKGQHELLPLLDKTQEDASKKSQERIFGEHLNNVKPLEAGAAYSKVEKAANSIVQNSNNYVHKGRTLWRLAPEHEMPGLPASLKVSNTGSVLKAEQEAVMAHTRQKQILEVQRDIDSLWQHAQDKHIELPEWYMPTQHGMVNIREVTNPKKIKDMIDKPPEQAEHERLKLESELHAIEAKRAALTAEIEKAEPTRDQMGELGRANIADRHCDHEYAESLKKRSKSVQRGKEFIAATKSSGNRALNKSALGAH</sequence>